<proteinExistence type="predicted"/>
<organism evidence="1 2">
    <name type="scientific">Sphaerimonospora thailandensis</name>
    <dbReference type="NCBI Taxonomy" id="795644"/>
    <lineage>
        <taxon>Bacteria</taxon>
        <taxon>Bacillati</taxon>
        <taxon>Actinomycetota</taxon>
        <taxon>Actinomycetes</taxon>
        <taxon>Streptosporangiales</taxon>
        <taxon>Streptosporangiaceae</taxon>
        <taxon>Sphaerimonospora</taxon>
    </lineage>
</organism>
<dbReference type="EMBL" id="BOOG01000004">
    <property type="protein sequence ID" value="GIH68005.1"/>
    <property type="molecule type" value="Genomic_DNA"/>
</dbReference>
<sequence length="413" mass="44899">MSSPLPWIADSLGVSRTYTIESEAGLTLAVGGLGLRMEDRDATLRVEIPVAYGLEPGAPTYRLVGQASRDTTVGRWVYDSVSGVVAVVADLPGEFSAASLTEVVASMVSETRSRLPITDQCIRIYPWIGEGTATATQIPRLTAERRTMGESSDHVDQVLALLAREPGAEDMDTADGISFVGPQGCRLWVVRQQRHGIGWGLLLQLDSAHGQRLRLPTGTPPLSYATLAKLNLTRHGPGAWVNGLRNRFFASTRLLCSAPSPDAAGRMVRRLAQLMLDESVAEPADSPSVAVDFPTCAESVLHCDRDHPGHVPKGPLFGLGWDRWNRVRRGLPGRESEKVTDLVVTDEGTVSFAVSGENARTVTGWNHTPQRLREHCRGSAKLRWHDSLRLLEIGTLRFHIATDGPSPCTARHT</sequence>
<dbReference type="RefSeq" id="WP_204009935.1">
    <property type="nucleotide sequence ID" value="NZ_BOOG01000004.1"/>
</dbReference>
<accession>A0A8J3R417</accession>
<dbReference type="AlphaFoldDB" id="A0A8J3R417"/>
<gene>
    <name evidence="1" type="ORF">Mth01_02580</name>
</gene>
<evidence type="ECO:0000313" key="1">
    <source>
        <dbReference type="EMBL" id="GIH68005.1"/>
    </source>
</evidence>
<protein>
    <submittedName>
        <fullName evidence="1">Uncharacterized protein</fullName>
    </submittedName>
</protein>
<dbReference type="Proteomes" id="UP000610966">
    <property type="component" value="Unassembled WGS sequence"/>
</dbReference>
<reference evidence="1" key="1">
    <citation type="submission" date="2021-01" db="EMBL/GenBank/DDBJ databases">
        <title>Whole genome shotgun sequence of Sphaerimonospora thailandensis NBRC 107569.</title>
        <authorList>
            <person name="Komaki H."/>
            <person name="Tamura T."/>
        </authorList>
    </citation>
    <scope>NUCLEOTIDE SEQUENCE</scope>
    <source>
        <strain evidence="1">NBRC 107569</strain>
    </source>
</reference>
<keyword evidence="2" id="KW-1185">Reference proteome</keyword>
<name>A0A8J3R417_9ACTN</name>
<comment type="caution">
    <text evidence="1">The sequence shown here is derived from an EMBL/GenBank/DDBJ whole genome shotgun (WGS) entry which is preliminary data.</text>
</comment>
<evidence type="ECO:0000313" key="2">
    <source>
        <dbReference type="Proteomes" id="UP000610966"/>
    </source>
</evidence>